<name>A0AAR2IRW6_PYGNA</name>
<reference evidence="3 4" key="1">
    <citation type="submission" date="2020-10" db="EMBL/GenBank/DDBJ databases">
        <title>Pygocentrus nattereri (red-bellied piranha) genome, fPygNat1, primary haplotype.</title>
        <authorList>
            <person name="Myers G."/>
            <person name="Meyer A."/>
            <person name="Karagic N."/>
            <person name="Pippel M."/>
            <person name="Winkler S."/>
            <person name="Tracey A."/>
            <person name="Wood J."/>
            <person name="Formenti G."/>
            <person name="Howe K."/>
            <person name="Fedrigo O."/>
            <person name="Jarvis E.D."/>
        </authorList>
    </citation>
    <scope>NUCLEOTIDE SEQUENCE [LARGE SCALE GENOMIC DNA]</scope>
</reference>
<evidence type="ECO:0000313" key="4">
    <source>
        <dbReference type="Proteomes" id="UP001501920"/>
    </source>
</evidence>
<dbReference type="Ensembl" id="ENSPNAT00000086481.1">
    <property type="protein sequence ID" value="ENSPNAP00000040381.1"/>
    <property type="gene ID" value="ENSPNAG00000035710.1"/>
</dbReference>
<feature type="region of interest" description="Disordered" evidence="2">
    <location>
        <begin position="1"/>
        <end position="31"/>
    </location>
</feature>
<dbReference type="GeneTree" id="ENSGT00940000160789"/>
<reference evidence="3" key="3">
    <citation type="submission" date="2025-09" db="UniProtKB">
        <authorList>
            <consortium name="Ensembl"/>
        </authorList>
    </citation>
    <scope>IDENTIFICATION</scope>
</reference>
<organism evidence="3 4">
    <name type="scientific">Pygocentrus nattereri</name>
    <name type="common">Red-bellied piranha</name>
    <dbReference type="NCBI Taxonomy" id="42514"/>
    <lineage>
        <taxon>Eukaryota</taxon>
        <taxon>Metazoa</taxon>
        <taxon>Chordata</taxon>
        <taxon>Craniata</taxon>
        <taxon>Vertebrata</taxon>
        <taxon>Euteleostomi</taxon>
        <taxon>Actinopterygii</taxon>
        <taxon>Neopterygii</taxon>
        <taxon>Teleostei</taxon>
        <taxon>Ostariophysi</taxon>
        <taxon>Characiformes</taxon>
        <taxon>Characoidei</taxon>
        <taxon>Pygocentrus</taxon>
    </lineage>
</organism>
<keyword evidence="4" id="KW-1185">Reference proteome</keyword>
<dbReference type="PANTHER" id="PTHR11505">
    <property type="entry name" value="L1 TRANSPOSABLE ELEMENT-RELATED"/>
    <property type="match status" value="1"/>
</dbReference>
<protein>
    <recommendedName>
        <fullName evidence="5">L1 transposable element RRM domain-containing protein</fullName>
    </recommendedName>
</protein>
<reference evidence="3" key="2">
    <citation type="submission" date="2025-08" db="UniProtKB">
        <authorList>
            <consortium name="Ensembl"/>
        </authorList>
    </citation>
    <scope>IDENTIFICATION</scope>
</reference>
<dbReference type="Gene3D" id="3.30.70.1820">
    <property type="entry name" value="L1 transposable element, RRM domain"/>
    <property type="match status" value="1"/>
</dbReference>
<sequence length="385" mass="43805">MPPKASKTPGPSQSLLRPVIQSASTPPCEAAASPEGSAALLVQDIATLKSELILAVKEELQAAMEEFRSRMEDLRIELKRDLQEFSKCLREDMKKQMDEFTSEMRIKLQDVTSRIEGVTERVGEMEHSMADAERWDIAVKDTLTQLIANQRTLQDKVTEMEGHARRNNIRIYGIPEDAEGTSATAFVVNMIKTQLSEDIDPNWSSDLGIERAHRALAVKPSASAPPRSMVVRFLQFTVKEKILYAAWKKGLSHDNQRVYFDHDYAGAVQKKRREYAPIKKALKEQGIRFRTPMTKMRVHLQDGPVTYHNATQAAEDLRRRGLNVGKITCKENVDVFTEETLAKLLPWEVISKPRSIGEEHQQQVRERLQEYRRKEASGVENQPPD</sequence>
<proteinExistence type="predicted"/>
<dbReference type="Proteomes" id="UP001501920">
    <property type="component" value="Chromosome 9"/>
</dbReference>
<accession>A0AAR2IRW6</accession>
<dbReference type="InterPro" id="IPR004244">
    <property type="entry name" value="Transposase_22"/>
</dbReference>
<evidence type="ECO:0000256" key="2">
    <source>
        <dbReference type="SAM" id="MobiDB-lite"/>
    </source>
</evidence>
<feature type="coiled-coil region" evidence="1">
    <location>
        <begin position="57"/>
        <end position="84"/>
    </location>
</feature>
<evidence type="ECO:0000313" key="3">
    <source>
        <dbReference type="Ensembl" id="ENSPNAP00000040381.1"/>
    </source>
</evidence>
<keyword evidence="1" id="KW-0175">Coiled coil</keyword>
<evidence type="ECO:0008006" key="5">
    <source>
        <dbReference type="Google" id="ProtNLM"/>
    </source>
</evidence>
<dbReference type="Gene3D" id="1.20.120.20">
    <property type="entry name" value="Apolipoprotein"/>
    <property type="match status" value="1"/>
</dbReference>
<dbReference type="SUPFAM" id="SSF58113">
    <property type="entry name" value="Apolipoprotein A-I"/>
    <property type="match status" value="1"/>
</dbReference>
<evidence type="ECO:0000256" key="1">
    <source>
        <dbReference type="SAM" id="Coils"/>
    </source>
</evidence>
<feature type="compositionally biased region" description="Polar residues" evidence="2">
    <location>
        <begin position="9"/>
        <end position="25"/>
    </location>
</feature>
<dbReference type="AlphaFoldDB" id="A0AAR2IRW6"/>